<reference evidence="3 4" key="1">
    <citation type="journal article" date="2018" name="Science">
        <title>The opium poppy genome and morphinan production.</title>
        <authorList>
            <person name="Guo L."/>
            <person name="Winzer T."/>
            <person name="Yang X."/>
            <person name="Li Y."/>
            <person name="Ning Z."/>
            <person name="He Z."/>
            <person name="Teodor R."/>
            <person name="Lu Y."/>
            <person name="Bowser T.A."/>
            <person name="Graham I.A."/>
            <person name="Ye K."/>
        </authorList>
    </citation>
    <scope>NUCLEOTIDE SEQUENCE [LARGE SCALE GENOMIC DNA]</scope>
    <source>
        <strain evidence="4">cv. HN1</strain>
        <tissue evidence="3">Leaves</tissue>
    </source>
</reference>
<evidence type="ECO:0000259" key="2">
    <source>
        <dbReference type="Pfam" id="PF03478"/>
    </source>
</evidence>
<dbReference type="PANTHER" id="PTHR33127:SF5">
    <property type="entry name" value="TRANSMEMBRANE PROTEIN"/>
    <property type="match status" value="1"/>
</dbReference>
<accession>A0A4Y7L8S1</accession>
<gene>
    <name evidence="3" type="ORF">C5167_043642</name>
</gene>
<name>A0A4Y7L8S1_PAPSO</name>
<dbReference type="OMA" id="MFYGAKE"/>
<dbReference type="AlphaFoldDB" id="A0A4Y7L8S1"/>
<dbReference type="PANTHER" id="PTHR33127">
    <property type="entry name" value="TRANSMEMBRANE PROTEIN"/>
    <property type="match status" value="1"/>
</dbReference>
<evidence type="ECO:0000256" key="1">
    <source>
        <dbReference type="SAM" id="MobiDB-lite"/>
    </source>
</evidence>
<evidence type="ECO:0000313" key="4">
    <source>
        <dbReference type="Proteomes" id="UP000316621"/>
    </source>
</evidence>
<evidence type="ECO:0000313" key="3">
    <source>
        <dbReference type="EMBL" id="RZC81072.1"/>
    </source>
</evidence>
<organism evidence="3 4">
    <name type="scientific">Papaver somniferum</name>
    <name type="common">Opium poppy</name>
    <dbReference type="NCBI Taxonomy" id="3469"/>
    <lineage>
        <taxon>Eukaryota</taxon>
        <taxon>Viridiplantae</taxon>
        <taxon>Streptophyta</taxon>
        <taxon>Embryophyta</taxon>
        <taxon>Tracheophyta</taxon>
        <taxon>Spermatophyta</taxon>
        <taxon>Magnoliopsida</taxon>
        <taxon>Ranunculales</taxon>
        <taxon>Papaveraceae</taxon>
        <taxon>Papaveroideae</taxon>
        <taxon>Papaver</taxon>
    </lineage>
</organism>
<dbReference type="Pfam" id="PF03478">
    <property type="entry name" value="Beta-prop_KIB1-4"/>
    <property type="match status" value="2"/>
</dbReference>
<dbReference type="EMBL" id="CM010724">
    <property type="protein sequence ID" value="RZC81072.1"/>
    <property type="molecule type" value="Genomic_DNA"/>
</dbReference>
<keyword evidence="4" id="KW-1185">Reference proteome</keyword>
<feature type="domain" description="KIB1-4 beta-propeller" evidence="2">
    <location>
        <begin position="40"/>
        <end position="320"/>
    </location>
</feature>
<sequence length="735" mass="84474">MEKPELASSNQRSKRKSPPSPNPAPWLVIPYGKGEKFQAFYNISEPNDTSCRKFIPELKGKSSWQKNSHQGWSIILCDDDEFDYTPWKYGDCFLWNPLSMETINLPSFLYWYTLDGYSFNDCVLSSPLKTDDDAGNGNSMVFMLFGGEKVGKDILVYCNSGDKEWRTYMIGGVYELLSMCYFKGKLYIMCNGDDHLEIDIEHGSQPRILCVNKFAVSFDFRHAAIGAICGSQHITYYVESWDGIFKIDQVFISRGVYEYCVTNMVISKLDFDSMAWVEVKSLDDHVFFLNRTTRLSCSAKELGFTRGYVYFTQPDEMSFYKYDLEDKSIMLSLPCPDLPNPWFSPNWLMIPTTLRVGGRRRVTKDMLCNKDDGSHVLRAVENRIDLKYGDKKLDYQDARHWVLQNDHMVQLISDYLTPLDYIHFRAVCRNYRSIIPLVNRGRSCSTKCLDATSLSPWMVFSKDNEAVYSFINPMHNNENYLVSIPELLQGSTIRYSKGSWLLMSKGLTGVLFYNPFTKYTIKLPDLPDVDTGYLFQGICFSSLPTSSDCTVFAISSNTMDTVYVSCIKRGDEMWTYSIVASVYSPPNRINVKFEPALNSPIFYNGNFYCLDMNGTLGVFTLENGTEWEVLSMIPRPNLDLIYTSYLVEFEGQLLSVLLGHYGKWVRLLKLDLDEMVWIEVEHLGRHMLFISSTSCIATIAPTSEMENKIYFPRLQNEGILYYSLDSGLGYHREEA</sequence>
<dbReference type="InterPro" id="IPR005174">
    <property type="entry name" value="KIB1-4_b-propeller"/>
</dbReference>
<proteinExistence type="predicted"/>
<feature type="region of interest" description="Disordered" evidence="1">
    <location>
        <begin position="1"/>
        <end position="25"/>
    </location>
</feature>
<dbReference type="Gramene" id="RZC81072">
    <property type="protein sequence ID" value="RZC81072"/>
    <property type="gene ID" value="C5167_043642"/>
</dbReference>
<protein>
    <recommendedName>
        <fullName evidence="2">KIB1-4 beta-propeller domain-containing protein</fullName>
    </recommendedName>
</protein>
<feature type="domain" description="KIB1-4 beta-propeller" evidence="2">
    <location>
        <begin position="476"/>
        <end position="713"/>
    </location>
</feature>
<dbReference type="Proteomes" id="UP000316621">
    <property type="component" value="Chromosome 10"/>
</dbReference>